<sequence length="160" mass="18790">MMIDTNLLPFSVNELVKSKAWHDATPEQRRKFISAGVTFDSVLTHYADKYREKKTVKGEFIACVLWDFYFDLFCNPVEQGNAFDYELDTVYQAVDEKAPIDQYSERLLDEALHPKRWIKVLKQAYRENKAKIIKSATDENGNIDLDLINDDSVEYRDYLY</sequence>
<accession>F8KGC0</accession>
<gene>
    <name evidence="1" type="ORF">LRATCC53608_1767</name>
</gene>
<protein>
    <submittedName>
        <fullName evidence="1">Uncharacterized protein</fullName>
    </submittedName>
</protein>
<dbReference type="EMBL" id="FR854370">
    <property type="protein sequence ID" value="CCC04520.1"/>
    <property type="molecule type" value="Genomic_DNA"/>
</dbReference>
<evidence type="ECO:0000313" key="1">
    <source>
        <dbReference type="EMBL" id="CCC04520.1"/>
    </source>
</evidence>
<reference evidence="1" key="2">
    <citation type="submission" date="2011-05" db="EMBL/GenBank/DDBJ databases">
        <authorList>
            <person name="Davey R."/>
        </authorList>
    </citation>
    <scope>NUCLEOTIDE SEQUENCE</scope>
    <source>
        <strain evidence="1">ATCC 53608</strain>
    </source>
</reference>
<accession>A0A0S4NRN1</accession>
<proteinExistence type="predicted"/>
<organism evidence="1">
    <name type="scientific">Limosilactobacillus reuteri subsp. suis (strain ATCC 53608 / LMG 31752 / 1063)</name>
    <name type="common">Lactobacillus reuteri</name>
    <dbReference type="NCBI Taxonomy" id="927703"/>
    <lineage>
        <taxon>Bacteria</taxon>
        <taxon>Bacillati</taxon>
        <taxon>Bacillota</taxon>
        <taxon>Bacilli</taxon>
        <taxon>Lactobacillales</taxon>
        <taxon>Lactobacillaceae</taxon>
        <taxon>Limosilactobacillus</taxon>
    </lineage>
</organism>
<dbReference type="AlphaFoldDB" id="F8KGC0"/>
<dbReference type="HOGENOM" id="CLU_1650006_0_0_9"/>
<reference evidence="1" key="1">
    <citation type="journal article" date="2011" name="J. Bacteriol.">
        <title>Genome sequence of the vertebrate gut symbiont Lactobacillus reuteri ATCC 53608.</title>
        <authorList>
            <person name="Heavens D."/>
            <person name="Tailford L.E."/>
            <person name="Crossman L."/>
            <person name="Jeffers F."/>
            <person name="Mackenzie D.A."/>
            <person name="Caccamo M."/>
            <person name="Juge N."/>
        </authorList>
    </citation>
    <scope>NUCLEOTIDE SEQUENCE [LARGE SCALE GENOMIC DNA]</scope>
    <source>
        <strain evidence="1">ATCC 53608</strain>
    </source>
</reference>
<dbReference type="RefSeq" id="WP_003676492.1">
    <property type="nucleotide sequence ID" value="NZ_JBKZDF010000002.1"/>
</dbReference>
<name>F8KGC0_LIMR5</name>